<proteinExistence type="predicted"/>
<dbReference type="PIRSF" id="PIRSF006060">
    <property type="entry name" value="AA_transporter"/>
    <property type="match status" value="1"/>
</dbReference>
<evidence type="ECO:0000256" key="3">
    <source>
        <dbReference type="ARBA" id="ARBA00022475"/>
    </source>
</evidence>
<comment type="caution">
    <text evidence="10">The sequence shown here is derived from an EMBL/GenBank/DDBJ whole genome shotgun (WGS) entry which is preliminary data.</text>
</comment>
<accession>A0A328A6H8</accession>
<dbReference type="Gene3D" id="1.20.1740.10">
    <property type="entry name" value="Amino acid/polyamine transporter I"/>
    <property type="match status" value="1"/>
</dbReference>
<keyword evidence="4 8" id="KW-0812">Transmembrane</keyword>
<name>A0A328A6H8_9STAP</name>
<feature type="transmembrane region" description="Helical" evidence="8">
    <location>
        <begin position="280"/>
        <end position="305"/>
    </location>
</feature>
<evidence type="ECO:0000313" key="10">
    <source>
        <dbReference type="EMBL" id="RAK50110.1"/>
    </source>
</evidence>
<feature type="transmembrane region" description="Helical" evidence="8">
    <location>
        <begin position="21"/>
        <end position="40"/>
    </location>
</feature>
<dbReference type="Pfam" id="PF00324">
    <property type="entry name" value="AA_permease"/>
    <property type="match status" value="1"/>
</dbReference>
<feature type="transmembrane region" description="Helical" evidence="8">
    <location>
        <begin position="250"/>
        <end position="268"/>
    </location>
</feature>
<keyword evidence="7 8" id="KW-0472">Membrane</keyword>
<dbReference type="GO" id="GO:0055085">
    <property type="term" value="P:transmembrane transport"/>
    <property type="evidence" value="ECO:0007669"/>
    <property type="project" value="InterPro"/>
</dbReference>
<keyword evidence="2" id="KW-0813">Transport</keyword>
<dbReference type="AlphaFoldDB" id="A0A328A6H8"/>
<feature type="transmembrane region" description="Helical" evidence="8">
    <location>
        <begin position="160"/>
        <end position="182"/>
    </location>
</feature>
<organism evidence="10 11">
    <name type="scientific">Macrococcoides bohemicum</name>
    <dbReference type="NCBI Taxonomy" id="1903056"/>
    <lineage>
        <taxon>Bacteria</taxon>
        <taxon>Bacillati</taxon>
        <taxon>Bacillota</taxon>
        <taxon>Bacilli</taxon>
        <taxon>Bacillales</taxon>
        <taxon>Staphylococcaceae</taxon>
        <taxon>Macrococcoides</taxon>
    </lineage>
</organism>
<feature type="transmembrane region" description="Helical" evidence="8">
    <location>
        <begin position="129"/>
        <end position="148"/>
    </location>
</feature>
<dbReference type="EMBL" id="PZJG01000001">
    <property type="protein sequence ID" value="RAK50110.1"/>
    <property type="molecule type" value="Genomic_DNA"/>
</dbReference>
<gene>
    <name evidence="10" type="ORF">BHX94_01210</name>
</gene>
<dbReference type="GO" id="GO:0005886">
    <property type="term" value="C:plasma membrane"/>
    <property type="evidence" value="ECO:0007669"/>
    <property type="project" value="UniProtKB-SubCell"/>
</dbReference>
<feature type="transmembrane region" description="Helical" evidence="8">
    <location>
        <begin position="339"/>
        <end position="361"/>
    </location>
</feature>
<protein>
    <submittedName>
        <fullName evidence="10">Gamma-aminobutyrate permease</fullName>
    </submittedName>
</protein>
<feature type="transmembrane region" description="Helical" evidence="8">
    <location>
        <begin position="89"/>
        <end position="109"/>
    </location>
</feature>
<dbReference type="PANTHER" id="PTHR43495">
    <property type="entry name" value="GABA PERMEASE"/>
    <property type="match status" value="1"/>
</dbReference>
<keyword evidence="3" id="KW-1003">Cell membrane</keyword>
<dbReference type="GO" id="GO:0006865">
    <property type="term" value="P:amino acid transport"/>
    <property type="evidence" value="ECO:0007669"/>
    <property type="project" value="UniProtKB-KW"/>
</dbReference>
<evidence type="ECO:0000256" key="2">
    <source>
        <dbReference type="ARBA" id="ARBA00022448"/>
    </source>
</evidence>
<dbReference type="FunFam" id="1.20.1740.10:FF:000001">
    <property type="entry name" value="Amino acid permease"/>
    <property type="match status" value="1"/>
</dbReference>
<feature type="transmembrane region" description="Helical" evidence="8">
    <location>
        <begin position="208"/>
        <end position="229"/>
    </location>
</feature>
<sequence length="472" mass="52365">MANHQRNIEERNDLQRSLSNRHIQLIAIGGAIGTGLFLGAGKSINLAGPSILFTYLIIGLFLFLFMRALGELLLSNTNYHSFTDIARDYLGDFAGYITGWTYWFCWVVTGMAEVTAIAKYVQFWWPDFPTWLSSLLCILVLMFLNLLTAKLFGELEFWFALIKVITIVALIITGIVLIVIGFKTNFGVATITNLWSHGGFFPNGTNGFLLSFQMAIFSFVGIELIGVTAGEAQEPEKTLPRAINSVPIRIVLFYIGSLIIIMSITPWDKIDPNESPFVKFFGLIGIGFAASLINFVVITSAASSCNSGIFSNSRMLFGLSKNYSKGNDSFFQRTNKAGVPANAVVFSSVLLLLSVLLNYFMPNANAVFTLVTTVATVFFIVVWSIILAAYLVYLKRKPQLHQSSLYKLPGGKISAIAILLFFVFMFALLFMAEDTRMGLFVSPLWFVLLAIMYAAQGGFKKGSFDPHNYDNK</sequence>
<feature type="domain" description="Amino acid permease/ SLC12A" evidence="9">
    <location>
        <begin position="22"/>
        <end position="454"/>
    </location>
</feature>
<reference evidence="10 11" key="1">
    <citation type="journal article" date="2018" name="Front. Microbiol.">
        <title>Description and Comparative Genomics of Macrococcus caseolyticus subsp. hominis subsp. nov., Macrococcus goetzii sp. nov., Macrococcus epidermidis sp. nov., and Macrococcus bohemicus sp. nov., Novel Macrococci From Human Clinical Material With Virulence Potential and Suspected Uptake of Foreign DNA by Natural Transformation.</title>
        <authorList>
            <person name="Maslanova I."/>
            <person name="Wertheimer Z."/>
            <person name="Sedlacek I."/>
            <person name="Svec P."/>
            <person name="Indrakova A."/>
            <person name="Kovarovic V."/>
            <person name="Schumann P."/>
            <person name="Sproer C."/>
            <person name="Kralova S."/>
            <person name="Sedo O."/>
            <person name="Kristofova L."/>
            <person name="Vrbovska V."/>
            <person name="Fuzik T."/>
            <person name="Petras P."/>
            <person name="Zdrahal Z."/>
            <person name="Ruzickova V."/>
            <person name="Doskar J."/>
            <person name="Pantucek R."/>
        </authorList>
    </citation>
    <scope>NUCLEOTIDE SEQUENCE [LARGE SCALE GENOMIC DNA]</scope>
    <source>
        <strain evidence="10 11">03/115</strain>
    </source>
</reference>
<comment type="subcellular location">
    <subcellularLocation>
        <location evidence="1">Cell membrane</location>
        <topology evidence="1">Multi-pass membrane protein</topology>
    </subcellularLocation>
</comment>
<evidence type="ECO:0000256" key="4">
    <source>
        <dbReference type="ARBA" id="ARBA00022692"/>
    </source>
</evidence>
<keyword evidence="5" id="KW-0029">Amino-acid transport</keyword>
<feature type="transmembrane region" description="Helical" evidence="8">
    <location>
        <begin position="46"/>
        <end position="69"/>
    </location>
</feature>
<evidence type="ECO:0000256" key="1">
    <source>
        <dbReference type="ARBA" id="ARBA00004651"/>
    </source>
</evidence>
<feature type="transmembrane region" description="Helical" evidence="8">
    <location>
        <begin position="437"/>
        <end position="455"/>
    </location>
</feature>
<dbReference type="OrthoDB" id="9780162at2"/>
<feature type="transmembrane region" description="Helical" evidence="8">
    <location>
        <begin position="413"/>
        <end position="431"/>
    </location>
</feature>
<evidence type="ECO:0000256" key="5">
    <source>
        <dbReference type="ARBA" id="ARBA00022970"/>
    </source>
</evidence>
<dbReference type="RefSeq" id="WP_111744669.1">
    <property type="nucleotide sequence ID" value="NZ_DALZDE010000001.1"/>
</dbReference>
<evidence type="ECO:0000256" key="8">
    <source>
        <dbReference type="SAM" id="Phobius"/>
    </source>
</evidence>
<feature type="transmembrane region" description="Helical" evidence="8">
    <location>
        <begin position="367"/>
        <end position="393"/>
    </location>
</feature>
<evidence type="ECO:0000313" key="11">
    <source>
        <dbReference type="Proteomes" id="UP000249579"/>
    </source>
</evidence>
<evidence type="ECO:0000259" key="9">
    <source>
        <dbReference type="Pfam" id="PF00324"/>
    </source>
</evidence>
<keyword evidence="6 8" id="KW-1133">Transmembrane helix</keyword>
<evidence type="ECO:0000256" key="6">
    <source>
        <dbReference type="ARBA" id="ARBA00022989"/>
    </source>
</evidence>
<dbReference type="Proteomes" id="UP000249579">
    <property type="component" value="Unassembled WGS sequence"/>
</dbReference>
<dbReference type="PANTHER" id="PTHR43495:SF2">
    <property type="entry name" value="D-SERINE_D-ALANINE_GLYCINE TRANSPORTER"/>
    <property type="match status" value="1"/>
</dbReference>
<evidence type="ECO:0000256" key="7">
    <source>
        <dbReference type="ARBA" id="ARBA00023136"/>
    </source>
</evidence>
<dbReference type="InterPro" id="IPR004841">
    <property type="entry name" value="AA-permease/SLC12A_dom"/>
</dbReference>